<dbReference type="Proteomes" id="UP001189429">
    <property type="component" value="Unassembled WGS sequence"/>
</dbReference>
<gene>
    <name evidence="2" type="ORF">PCOR1329_LOCUS52856</name>
</gene>
<sequence length="208" mass="21979">MTILYRSALGYSGLLGLAPFQQAGAELLPPVVHVILSWHQGSLQRVSAQPHVASTLQTMVVKRLYSSGGQASPSTAAMAPAVSGSFTRRCATAAGAKPSRAARRSLEGCIAGNRRERGSVTPAPQTKCFSSGGRWPAVSRRSCLKRRTCNQGSIGWRSEQSLRGRGDLAEVAAPSAASRYDPGEGRKSCAPSTWAVQVERGGDSRSPR</sequence>
<reference evidence="2" key="1">
    <citation type="submission" date="2023-10" db="EMBL/GenBank/DDBJ databases">
        <authorList>
            <person name="Chen Y."/>
            <person name="Shah S."/>
            <person name="Dougan E. K."/>
            <person name="Thang M."/>
            <person name="Chan C."/>
        </authorList>
    </citation>
    <scope>NUCLEOTIDE SEQUENCE [LARGE SCALE GENOMIC DNA]</scope>
</reference>
<comment type="caution">
    <text evidence="2">The sequence shown here is derived from an EMBL/GenBank/DDBJ whole genome shotgun (WGS) entry which is preliminary data.</text>
</comment>
<organism evidence="2 3">
    <name type="scientific">Prorocentrum cordatum</name>
    <dbReference type="NCBI Taxonomy" id="2364126"/>
    <lineage>
        <taxon>Eukaryota</taxon>
        <taxon>Sar</taxon>
        <taxon>Alveolata</taxon>
        <taxon>Dinophyceae</taxon>
        <taxon>Prorocentrales</taxon>
        <taxon>Prorocentraceae</taxon>
        <taxon>Prorocentrum</taxon>
    </lineage>
</organism>
<proteinExistence type="predicted"/>
<name>A0ABN9UYC1_9DINO</name>
<keyword evidence="3" id="KW-1185">Reference proteome</keyword>
<feature type="non-terminal residue" evidence="2">
    <location>
        <position position="208"/>
    </location>
</feature>
<evidence type="ECO:0000313" key="2">
    <source>
        <dbReference type="EMBL" id="CAK0865286.1"/>
    </source>
</evidence>
<evidence type="ECO:0000313" key="3">
    <source>
        <dbReference type="Proteomes" id="UP001189429"/>
    </source>
</evidence>
<accession>A0ABN9UYC1</accession>
<dbReference type="EMBL" id="CAUYUJ010016435">
    <property type="protein sequence ID" value="CAK0865286.1"/>
    <property type="molecule type" value="Genomic_DNA"/>
</dbReference>
<protein>
    <submittedName>
        <fullName evidence="2">Uncharacterized protein</fullName>
    </submittedName>
</protein>
<feature type="region of interest" description="Disordered" evidence="1">
    <location>
        <begin position="173"/>
        <end position="208"/>
    </location>
</feature>
<evidence type="ECO:0000256" key="1">
    <source>
        <dbReference type="SAM" id="MobiDB-lite"/>
    </source>
</evidence>